<proteinExistence type="inferred from homology"/>
<dbReference type="GO" id="GO:0005853">
    <property type="term" value="C:eukaryotic translation elongation factor 1 complex"/>
    <property type="evidence" value="ECO:0007669"/>
    <property type="project" value="InterPro"/>
</dbReference>
<feature type="domain" description="Elongation factor 1 beta central acidic region eukaryote" evidence="8">
    <location>
        <begin position="52"/>
        <end position="79"/>
    </location>
</feature>
<evidence type="ECO:0000313" key="10">
    <source>
        <dbReference type="Proteomes" id="UP001652700"/>
    </source>
</evidence>
<dbReference type="PANTHER" id="PTHR11595:SF26">
    <property type="entry name" value="ELONGATION FACTOR 1-DELTA"/>
    <property type="match status" value="1"/>
</dbReference>
<dbReference type="Gene3D" id="3.30.70.60">
    <property type="match status" value="1"/>
</dbReference>
<keyword evidence="10" id="KW-1185">Reference proteome</keyword>
<dbReference type="InterPro" id="IPR014717">
    <property type="entry name" value="Transl_elong_EF1B/ribsomal_bS6"/>
</dbReference>
<dbReference type="Pfam" id="PF10587">
    <property type="entry name" value="EF-1_beta_acid"/>
    <property type="match status" value="1"/>
</dbReference>
<keyword evidence="5" id="KW-0175">Coiled coil</keyword>
<dbReference type="AlphaFoldDB" id="A0A6P7GQI3"/>
<reference evidence="11" key="1">
    <citation type="submission" date="2025-04" db="UniProtKB">
        <authorList>
            <consortium name="RefSeq"/>
        </authorList>
    </citation>
    <scope>IDENTIFICATION</scope>
</reference>
<dbReference type="EnsemblMetazoa" id="XM_050663669.1">
    <property type="protein sequence ID" value="XP_050519626.1"/>
    <property type="gene ID" value="LOC126893459"/>
</dbReference>
<dbReference type="Proteomes" id="UP001652700">
    <property type="component" value="Unplaced"/>
</dbReference>
<dbReference type="InterPro" id="IPR036219">
    <property type="entry name" value="eEF-1beta-like_sf"/>
</dbReference>
<feature type="compositionally biased region" description="Polar residues" evidence="6">
    <location>
        <begin position="102"/>
        <end position="115"/>
    </location>
</feature>
<dbReference type="PANTHER" id="PTHR11595">
    <property type="entry name" value="EF-HAND AND COILED-COIL DOMAIN-CONTAINING FAMILY MEMBER"/>
    <property type="match status" value="1"/>
</dbReference>
<feature type="domain" description="Elongation factor 1 beta central acidic region eukaryote" evidence="8">
    <location>
        <begin position="131"/>
        <end position="158"/>
    </location>
</feature>
<keyword evidence="3 4" id="KW-0648">Protein biosynthesis</keyword>
<dbReference type="GO" id="GO:0005085">
    <property type="term" value="F:guanyl-nucleotide exchange factor activity"/>
    <property type="evidence" value="ECO:0007669"/>
    <property type="project" value="TreeGrafter"/>
</dbReference>
<evidence type="ECO:0000256" key="1">
    <source>
        <dbReference type="ARBA" id="ARBA00007411"/>
    </source>
</evidence>
<evidence type="ECO:0000259" key="7">
    <source>
        <dbReference type="SMART" id="SM00888"/>
    </source>
</evidence>
<evidence type="ECO:0000256" key="6">
    <source>
        <dbReference type="SAM" id="MobiDB-lite"/>
    </source>
</evidence>
<evidence type="ECO:0000256" key="3">
    <source>
        <dbReference type="ARBA" id="ARBA00022917"/>
    </source>
</evidence>
<dbReference type="OrthoDB" id="331763at2759"/>
<dbReference type="InterPro" id="IPR014038">
    <property type="entry name" value="EF1B_bsu/dsu_GNE"/>
</dbReference>
<evidence type="ECO:0000259" key="8">
    <source>
        <dbReference type="SMART" id="SM01182"/>
    </source>
</evidence>
<dbReference type="CDD" id="cd00292">
    <property type="entry name" value="EF1B"/>
    <property type="match status" value="1"/>
</dbReference>
<dbReference type="InParanoid" id="A0A6P7GQI3"/>
<dbReference type="RefSeq" id="XP_028152161.1">
    <property type="nucleotide sequence ID" value="XM_028296360.1"/>
</dbReference>
<dbReference type="SMART" id="SM00888">
    <property type="entry name" value="EF1_GNE"/>
    <property type="match status" value="1"/>
</dbReference>
<comment type="similarity">
    <text evidence="1 4">Belongs to the EF-1-beta/EF-1-delta family.</text>
</comment>
<evidence type="ECO:0000313" key="9">
    <source>
        <dbReference type="EnsemblMetazoa" id="XP_050519625.1"/>
    </source>
</evidence>
<dbReference type="Pfam" id="PF00736">
    <property type="entry name" value="EF1_GNE"/>
    <property type="match status" value="1"/>
</dbReference>
<dbReference type="FunFam" id="3.30.70.60:FF:000001">
    <property type="entry name" value="Elongation factor 1-beta 1 like"/>
    <property type="match status" value="1"/>
</dbReference>
<feature type="domain" description="Translation elongation factor EF1B beta/delta subunit guanine nucleotide exchange" evidence="7">
    <location>
        <begin position="167"/>
        <end position="253"/>
    </location>
</feature>
<dbReference type="PROSITE" id="PS00824">
    <property type="entry name" value="EF1BD_1"/>
    <property type="match status" value="1"/>
</dbReference>
<dbReference type="InterPro" id="IPR001326">
    <property type="entry name" value="Transl_elong_EF1B_B/D_CS"/>
</dbReference>
<protein>
    <submittedName>
        <fullName evidence="11">Probable elongation factor 1-delta</fullName>
    </submittedName>
</protein>
<evidence type="ECO:0000256" key="5">
    <source>
        <dbReference type="SAM" id="Coils"/>
    </source>
</evidence>
<feature type="coiled-coil region" evidence="5">
    <location>
        <begin position="65"/>
        <end position="99"/>
    </location>
</feature>
<dbReference type="FunCoup" id="A0A6P7GQI3">
    <property type="interactions" value="155"/>
</dbReference>
<evidence type="ECO:0000313" key="11">
    <source>
        <dbReference type="RefSeq" id="XP_028152161.1"/>
    </source>
</evidence>
<dbReference type="GO" id="GO:0003746">
    <property type="term" value="F:translation elongation factor activity"/>
    <property type="evidence" value="ECO:0007669"/>
    <property type="project" value="UniProtKB-KW"/>
</dbReference>
<reference evidence="9" key="2">
    <citation type="submission" date="2025-05" db="UniProtKB">
        <authorList>
            <consortium name="EnsemblMetazoa"/>
        </authorList>
    </citation>
    <scope>IDENTIFICATION</scope>
</reference>
<keyword evidence="2 4" id="KW-0251">Elongation factor</keyword>
<evidence type="ECO:0000256" key="2">
    <source>
        <dbReference type="ARBA" id="ARBA00022768"/>
    </source>
</evidence>
<dbReference type="InterPro" id="IPR049720">
    <property type="entry name" value="EF1B_bsu/dsu"/>
</dbReference>
<dbReference type="EnsemblMetazoa" id="XM_050663668.1">
    <property type="protein sequence ID" value="XP_050519625.1"/>
    <property type="gene ID" value="LOC126893459"/>
</dbReference>
<sequence>MHPEEVSSVWLNRRYYEDAEIAHYENLTKAALTPLAGEVAKARQRLIESRDTFTSNVDSIDTGAIKFMEKKIVEYEKTITSLVTQLKALELRVAALEKTDSQTKPVHQINIQSVPSAKPAVNDDDDDDVDLFGSDSDEDDEAAAKVREDRLKAYEAKKSKKPVLIAKSNVILDVKPWDDETDMKLMEQHVRKVEADGLLWGAAKLVPLAYGIHKLQISCVVEDDKVSIDWLTEQLLEIEDFIQSVDIAAFNKI</sequence>
<evidence type="ECO:0000256" key="4">
    <source>
        <dbReference type="RuleBase" id="RU003791"/>
    </source>
</evidence>
<organism evidence="11">
    <name type="scientific">Diabrotica virgifera virgifera</name>
    <name type="common">western corn rootworm</name>
    <dbReference type="NCBI Taxonomy" id="50390"/>
    <lineage>
        <taxon>Eukaryota</taxon>
        <taxon>Metazoa</taxon>
        <taxon>Ecdysozoa</taxon>
        <taxon>Arthropoda</taxon>
        <taxon>Hexapoda</taxon>
        <taxon>Insecta</taxon>
        <taxon>Pterygota</taxon>
        <taxon>Neoptera</taxon>
        <taxon>Endopterygota</taxon>
        <taxon>Coleoptera</taxon>
        <taxon>Polyphaga</taxon>
        <taxon>Cucujiformia</taxon>
        <taxon>Chrysomeloidea</taxon>
        <taxon>Chrysomelidae</taxon>
        <taxon>Galerucinae</taxon>
        <taxon>Diabroticina</taxon>
        <taxon>Diabroticites</taxon>
        <taxon>Diabrotica</taxon>
    </lineage>
</organism>
<dbReference type="PROSITE" id="PS00825">
    <property type="entry name" value="EF1BD_2"/>
    <property type="match status" value="1"/>
</dbReference>
<dbReference type="SUPFAM" id="SSF54984">
    <property type="entry name" value="eEF-1beta-like"/>
    <property type="match status" value="1"/>
</dbReference>
<dbReference type="GO" id="GO:0005829">
    <property type="term" value="C:cytosol"/>
    <property type="evidence" value="ECO:0007669"/>
    <property type="project" value="TreeGrafter"/>
</dbReference>
<name>A0A6P7GQI3_DIAVI</name>
<gene>
    <name evidence="11" type="primary">LOC114345542</name>
</gene>
<feature type="region of interest" description="Disordered" evidence="6">
    <location>
        <begin position="102"/>
        <end position="126"/>
    </location>
</feature>
<accession>A0A6P7GQI3</accession>
<dbReference type="InterPro" id="IPR018940">
    <property type="entry name" value="EF-1_beta_acid_region_euk"/>
</dbReference>
<dbReference type="SMART" id="SM01182">
    <property type="entry name" value="EF-1_beta_acid"/>
    <property type="match status" value="2"/>
</dbReference>